<dbReference type="InterPro" id="IPR008551">
    <property type="entry name" value="TANGO2"/>
</dbReference>
<organism evidence="1 2">
    <name type="scientific">Alteribacillus persepolensis</name>
    <dbReference type="NCBI Taxonomy" id="568899"/>
    <lineage>
        <taxon>Bacteria</taxon>
        <taxon>Bacillati</taxon>
        <taxon>Bacillota</taxon>
        <taxon>Bacilli</taxon>
        <taxon>Bacillales</taxon>
        <taxon>Bacillaceae</taxon>
        <taxon>Alteribacillus</taxon>
    </lineage>
</organism>
<evidence type="ECO:0000313" key="1">
    <source>
        <dbReference type="EMBL" id="SDH05571.1"/>
    </source>
</evidence>
<accession>A0A1G7Z9Z7</accession>
<dbReference type="AlphaFoldDB" id="A0A1G7Z9Z7"/>
<keyword evidence="2" id="KW-1185">Reference proteome</keyword>
<reference evidence="1 2" key="1">
    <citation type="submission" date="2016-10" db="EMBL/GenBank/DDBJ databases">
        <authorList>
            <person name="de Groot N.N."/>
        </authorList>
    </citation>
    <scope>NUCLEOTIDE SEQUENCE [LARGE SCALE GENOMIC DNA]</scope>
    <source>
        <strain evidence="1 2">DSM 21632</strain>
    </source>
</reference>
<dbReference type="Pfam" id="PF05742">
    <property type="entry name" value="TANGO2"/>
    <property type="match status" value="1"/>
</dbReference>
<dbReference type="PANTHER" id="PTHR17985:SF8">
    <property type="entry name" value="TRANSPORT AND GOLGI ORGANIZATION PROTEIN 2 HOMOLOG"/>
    <property type="match status" value="1"/>
</dbReference>
<gene>
    <name evidence="1" type="ORF">SAMN05192534_101466</name>
</gene>
<dbReference type="OrthoDB" id="4380123at2"/>
<proteinExistence type="predicted"/>
<dbReference type="Proteomes" id="UP000199163">
    <property type="component" value="Unassembled WGS sequence"/>
</dbReference>
<dbReference type="PANTHER" id="PTHR17985">
    <property type="entry name" value="SER/THR-RICH PROTEIN T10 IN DGCR REGION"/>
    <property type="match status" value="1"/>
</dbReference>
<dbReference type="RefSeq" id="WP_091270793.1">
    <property type="nucleotide sequence ID" value="NZ_FNDK01000001.1"/>
</dbReference>
<name>A0A1G7Z9Z7_9BACI</name>
<evidence type="ECO:0000313" key="2">
    <source>
        <dbReference type="Proteomes" id="UP000199163"/>
    </source>
</evidence>
<dbReference type="EMBL" id="FNDK01000001">
    <property type="protein sequence ID" value="SDH05571.1"/>
    <property type="molecule type" value="Genomic_DNA"/>
</dbReference>
<sequence>MCLIVFAHHMHEDYPLIIVANRDEFFHRPATPLHEWPGSSIIAGKDEEKGGTWMGVTKSGRFAAVTNVRAGKAKQGIRSRGEIVTGFLDTNDPASYLETCNVHNELYDGYNVIGGDAANIYYSTNQDHNAFHHVEPGIHGLSNARLNTPWPKVAKAKQALRDMLAPQPEQLSFPALFDLLTDTSEANEEDLPETGVDKDLERRLSPMFIRLPGYGTRSQTVLVYHKNGDINVEEKTFDESGSKVTQKHYQWNCFE</sequence>
<protein>
    <submittedName>
        <fullName evidence="1">Uncharacterized conserved protein, contains NRDE domain</fullName>
    </submittedName>
</protein>
<dbReference type="STRING" id="568899.SAMN05192534_101466"/>